<organism evidence="2 3">
    <name type="scientific">Ficus carica</name>
    <name type="common">Common fig</name>
    <dbReference type="NCBI Taxonomy" id="3494"/>
    <lineage>
        <taxon>Eukaryota</taxon>
        <taxon>Viridiplantae</taxon>
        <taxon>Streptophyta</taxon>
        <taxon>Embryophyta</taxon>
        <taxon>Tracheophyta</taxon>
        <taxon>Spermatophyta</taxon>
        <taxon>Magnoliopsida</taxon>
        <taxon>eudicotyledons</taxon>
        <taxon>Gunneridae</taxon>
        <taxon>Pentapetalae</taxon>
        <taxon>rosids</taxon>
        <taxon>fabids</taxon>
        <taxon>Rosales</taxon>
        <taxon>Moraceae</taxon>
        <taxon>Ficeae</taxon>
        <taxon>Ficus</taxon>
    </lineage>
</organism>
<accession>A0AA88D821</accession>
<evidence type="ECO:0000256" key="1">
    <source>
        <dbReference type="SAM" id="MobiDB-lite"/>
    </source>
</evidence>
<dbReference type="EMBL" id="BTGU01000027">
    <property type="protein sequence ID" value="GMN48040.1"/>
    <property type="molecule type" value="Genomic_DNA"/>
</dbReference>
<evidence type="ECO:0000313" key="2">
    <source>
        <dbReference type="EMBL" id="GMN48040.1"/>
    </source>
</evidence>
<protein>
    <submittedName>
        <fullName evidence="2">Uncharacterized protein</fullName>
    </submittedName>
</protein>
<keyword evidence="3" id="KW-1185">Reference proteome</keyword>
<dbReference type="Proteomes" id="UP001187192">
    <property type="component" value="Unassembled WGS sequence"/>
</dbReference>
<feature type="region of interest" description="Disordered" evidence="1">
    <location>
        <begin position="1"/>
        <end position="27"/>
    </location>
</feature>
<comment type="caution">
    <text evidence="2">The sequence shown here is derived from an EMBL/GenBank/DDBJ whole genome shotgun (WGS) entry which is preliminary data.</text>
</comment>
<dbReference type="AlphaFoldDB" id="A0AA88D821"/>
<name>A0AA88D821_FICCA</name>
<evidence type="ECO:0000313" key="3">
    <source>
        <dbReference type="Proteomes" id="UP001187192"/>
    </source>
</evidence>
<proteinExistence type="predicted"/>
<feature type="compositionally biased region" description="Polar residues" evidence="1">
    <location>
        <begin position="8"/>
        <end position="26"/>
    </location>
</feature>
<reference evidence="2" key="1">
    <citation type="submission" date="2023-07" db="EMBL/GenBank/DDBJ databases">
        <title>draft genome sequence of fig (Ficus carica).</title>
        <authorList>
            <person name="Takahashi T."/>
            <person name="Nishimura K."/>
        </authorList>
    </citation>
    <scope>NUCLEOTIDE SEQUENCE</scope>
</reference>
<sequence length="70" mass="7721">MSGEGGRPTTNPTSDPLPQIRRQTPETALIFSVARPPHSTTSRTTPFPLHNLDLVLLLHHWAPASANERE</sequence>
<gene>
    <name evidence="2" type="ORF">TIFTF001_017235</name>
</gene>